<accession>A0A330M4C9</accession>
<reference evidence="2" key="1">
    <citation type="submission" date="2018-06" db="EMBL/GenBank/DDBJ databases">
        <authorList>
            <person name="Cea G.-C."/>
            <person name="William W."/>
        </authorList>
    </citation>
    <scope>NUCLEOTIDE SEQUENCE [LARGE SCALE GENOMIC DNA]</scope>
    <source>
        <strain evidence="2">DB21MT-2</strain>
    </source>
</reference>
<dbReference type="KEGG" id="sbk:SHEWBE_3015"/>
<evidence type="ECO:0000313" key="1">
    <source>
        <dbReference type="EMBL" id="SQH76978.1"/>
    </source>
</evidence>
<protein>
    <submittedName>
        <fullName evidence="1">Uncharacterized protein</fullName>
    </submittedName>
</protein>
<name>A0A330M4C9_9GAMM</name>
<dbReference type="AlphaFoldDB" id="A0A330M4C9"/>
<dbReference type="Proteomes" id="UP000250123">
    <property type="component" value="Chromosome SHEWBE"/>
</dbReference>
<dbReference type="EMBL" id="LS483452">
    <property type="protein sequence ID" value="SQH76978.1"/>
    <property type="molecule type" value="Genomic_DNA"/>
</dbReference>
<proteinExistence type="predicted"/>
<organism evidence="1 2">
    <name type="scientific">Shewanella benthica</name>
    <dbReference type="NCBI Taxonomy" id="43661"/>
    <lineage>
        <taxon>Bacteria</taxon>
        <taxon>Pseudomonadati</taxon>
        <taxon>Pseudomonadota</taxon>
        <taxon>Gammaproteobacteria</taxon>
        <taxon>Alteromonadales</taxon>
        <taxon>Shewanellaceae</taxon>
        <taxon>Shewanella</taxon>
    </lineage>
</organism>
<sequence length="61" mass="7088">MQKFRQSVAIAGIPRACWLSWKEIANREAVFKIKKRTEISVLVNVYIISISDYTIPSKYLN</sequence>
<evidence type="ECO:0000313" key="2">
    <source>
        <dbReference type="Proteomes" id="UP000250123"/>
    </source>
</evidence>
<gene>
    <name evidence="1" type="ORF">SHEWBE_3015</name>
</gene>